<keyword evidence="3" id="KW-1185">Reference proteome</keyword>
<dbReference type="RefSeq" id="WP_055424214.1">
    <property type="nucleotide sequence ID" value="NZ_CYHH01000015.1"/>
</dbReference>
<evidence type="ECO:0000313" key="3">
    <source>
        <dbReference type="Proteomes" id="UP000182108"/>
    </source>
</evidence>
<sequence length="373" mass="39708">MSAPRILLVTRNLPPLLGGMERLNLRLAAALAERAEVHVVGPGGAAAHLPPEVLLHPVPLKPLPRFLAAAFARTMALARRLRPEWIVAGSALTAPMALAAARISGAQAAAYAHGLDLAVPHPLYRALWHPAIRRLDRLIVNSRYTAGLAHALGVPDGRLAIVHPGVDLPLPDPQARARFRVRHELGERPVLLSVGRLTARKGLREFVTDVLPRIVAERPDAVLVVVGDVPKDALHARAQTPDSILENARRLGLEHNLRFTGPLVGAALDEAWYAADVHVFPVRELPNDPEGFGMVAIEAAAHGLPTVAYATGGVVDAVADGQSGSLVPPGDAASFADAVLQLLAKPLDEAGIRAFARDFAWEAFGERVGRVLL</sequence>
<gene>
    <name evidence="2" type="ORF">Ga0061068_11526</name>
</gene>
<name>A0A0K6IXA1_9PROT</name>
<dbReference type="EMBL" id="CYHH01000015">
    <property type="protein sequence ID" value="CUB07962.1"/>
    <property type="molecule type" value="Genomic_DNA"/>
</dbReference>
<evidence type="ECO:0000313" key="2">
    <source>
        <dbReference type="EMBL" id="CUB07962.1"/>
    </source>
</evidence>
<dbReference type="InterPro" id="IPR028098">
    <property type="entry name" value="Glyco_trans_4-like_N"/>
</dbReference>
<dbReference type="Pfam" id="PF13692">
    <property type="entry name" value="Glyco_trans_1_4"/>
    <property type="match status" value="1"/>
</dbReference>
<dbReference type="SUPFAM" id="SSF53756">
    <property type="entry name" value="UDP-Glycosyltransferase/glycogen phosphorylase"/>
    <property type="match status" value="1"/>
</dbReference>
<organism evidence="2 3">
    <name type="scientific">Tepidiphilus thermophilus</name>
    <dbReference type="NCBI Taxonomy" id="876478"/>
    <lineage>
        <taxon>Bacteria</taxon>
        <taxon>Pseudomonadati</taxon>
        <taxon>Pseudomonadota</taxon>
        <taxon>Hydrogenophilia</taxon>
        <taxon>Hydrogenophilales</taxon>
        <taxon>Hydrogenophilaceae</taxon>
        <taxon>Tepidiphilus</taxon>
    </lineage>
</organism>
<dbReference type="PANTHER" id="PTHR45947:SF3">
    <property type="entry name" value="SULFOQUINOVOSYL TRANSFERASE SQD2"/>
    <property type="match status" value="1"/>
</dbReference>
<dbReference type="OrthoDB" id="4611853at2"/>
<reference evidence="3" key="1">
    <citation type="submission" date="2015-08" db="EMBL/GenBank/DDBJ databases">
        <authorList>
            <person name="Babu N.S."/>
            <person name="Beckwith C.J."/>
            <person name="Beseler K.G."/>
            <person name="Brison A."/>
            <person name="Carone J.V."/>
            <person name="Caskin T.P."/>
            <person name="Diamond M."/>
            <person name="Durham M.E."/>
            <person name="Foxe J.M."/>
            <person name="Go M."/>
            <person name="Henderson B.A."/>
            <person name="Jones I.B."/>
            <person name="McGettigan J.A."/>
            <person name="Micheletti S.J."/>
            <person name="Nasrallah M.E."/>
            <person name="Ortiz D."/>
            <person name="Piller C.R."/>
            <person name="Privatt S.R."/>
            <person name="Schneider S.L."/>
            <person name="Sharp S."/>
            <person name="Smith T.C."/>
            <person name="Stanton J.D."/>
            <person name="Ullery H.E."/>
            <person name="Wilson R.J."/>
            <person name="Serrano M.G."/>
            <person name="Buck G."/>
            <person name="Lee V."/>
            <person name="Wang Y."/>
            <person name="Carvalho R."/>
            <person name="Voegtly L."/>
            <person name="Shi R."/>
            <person name="Duckworth R."/>
            <person name="Johnson A."/>
            <person name="Loviza R."/>
            <person name="Walstead R."/>
            <person name="Shah Z."/>
            <person name="Kiflezghi M."/>
            <person name="Wade K."/>
            <person name="Ball S.L."/>
            <person name="Bradley K.W."/>
            <person name="Asai D.J."/>
            <person name="Bowman C.A."/>
            <person name="Russell D.A."/>
            <person name="Pope W.H."/>
            <person name="Jacobs-Sera D."/>
            <person name="Hendrix R.W."/>
            <person name="Hatfull G.F."/>
        </authorList>
    </citation>
    <scope>NUCLEOTIDE SEQUENCE [LARGE SCALE GENOMIC DNA]</scope>
    <source>
        <strain evidence="3">JCM 19170</strain>
    </source>
</reference>
<accession>A0A0K6IXA1</accession>
<dbReference type="PANTHER" id="PTHR45947">
    <property type="entry name" value="SULFOQUINOVOSYL TRANSFERASE SQD2"/>
    <property type="match status" value="1"/>
</dbReference>
<dbReference type="AlphaFoldDB" id="A0A0K6IXA1"/>
<protein>
    <submittedName>
        <fullName evidence="2">Glycosyltransferase involved in cell wall bisynthesis</fullName>
    </submittedName>
</protein>
<keyword evidence="2" id="KW-0808">Transferase</keyword>
<dbReference type="GO" id="GO:0016758">
    <property type="term" value="F:hexosyltransferase activity"/>
    <property type="evidence" value="ECO:0007669"/>
    <property type="project" value="TreeGrafter"/>
</dbReference>
<evidence type="ECO:0000259" key="1">
    <source>
        <dbReference type="Pfam" id="PF13439"/>
    </source>
</evidence>
<dbReference type="InterPro" id="IPR050194">
    <property type="entry name" value="Glycosyltransferase_grp1"/>
</dbReference>
<dbReference type="Pfam" id="PF13439">
    <property type="entry name" value="Glyco_transf_4"/>
    <property type="match status" value="1"/>
</dbReference>
<dbReference type="Gene3D" id="3.40.50.2000">
    <property type="entry name" value="Glycogen Phosphorylase B"/>
    <property type="match status" value="2"/>
</dbReference>
<proteinExistence type="predicted"/>
<dbReference type="CDD" id="cd03801">
    <property type="entry name" value="GT4_PimA-like"/>
    <property type="match status" value="1"/>
</dbReference>
<dbReference type="Proteomes" id="UP000182108">
    <property type="component" value="Unassembled WGS sequence"/>
</dbReference>
<feature type="domain" description="Glycosyltransferase subfamily 4-like N-terminal" evidence="1">
    <location>
        <begin position="18"/>
        <end position="168"/>
    </location>
</feature>